<keyword evidence="1 5" id="KW-0055">Arginine biosynthesis</keyword>
<evidence type="ECO:0000256" key="4">
    <source>
        <dbReference type="ARBA" id="ARBA00023002"/>
    </source>
</evidence>
<dbReference type="Pfam" id="PF22698">
    <property type="entry name" value="Semialdhyde_dhC_1"/>
    <property type="match status" value="1"/>
</dbReference>
<keyword evidence="9" id="KW-1185">Reference proteome</keyword>
<comment type="catalytic activity">
    <reaction evidence="5">
        <text>N-acetyl-L-glutamate 5-semialdehyde + phosphate + NADP(+) = N-acetyl-L-glutamyl 5-phosphate + NADPH + H(+)</text>
        <dbReference type="Rhea" id="RHEA:21588"/>
        <dbReference type="ChEBI" id="CHEBI:15378"/>
        <dbReference type="ChEBI" id="CHEBI:29123"/>
        <dbReference type="ChEBI" id="CHEBI:43474"/>
        <dbReference type="ChEBI" id="CHEBI:57783"/>
        <dbReference type="ChEBI" id="CHEBI:57936"/>
        <dbReference type="ChEBI" id="CHEBI:58349"/>
        <dbReference type="EC" id="1.2.1.38"/>
    </reaction>
</comment>
<keyword evidence="3 5" id="KW-0521">NADP</keyword>
<dbReference type="UniPathway" id="UPA00068">
    <property type="reaction ID" value="UER00108"/>
</dbReference>
<dbReference type="PROSITE" id="PS01224">
    <property type="entry name" value="ARGC"/>
    <property type="match status" value="1"/>
</dbReference>
<dbReference type="EC" id="1.2.1.38" evidence="5"/>
<evidence type="ECO:0000256" key="1">
    <source>
        <dbReference type="ARBA" id="ARBA00022571"/>
    </source>
</evidence>
<accession>A0A246B745</accession>
<evidence type="ECO:0000313" key="9">
    <source>
        <dbReference type="Proteomes" id="UP000197587"/>
    </source>
</evidence>
<gene>
    <name evidence="5" type="primary">argC</name>
    <name evidence="8" type="ORF">AP75_12465</name>
</gene>
<evidence type="ECO:0000256" key="2">
    <source>
        <dbReference type="ARBA" id="ARBA00022605"/>
    </source>
</evidence>
<dbReference type="RefSeq" id="WP_031503776.1">
    <property type="nucleotide sequence ID" value="NZ_JASZ02000036.1"/>
</dbReference>
<dbReference type="InterPro" id="IPR000534">
    <property type="entry name" value="Semialdehyde_DH_NAD-bd"/>
</dbReference>
<dbReference type="Gene3D" id="3.40.50.720">
    <property type="entry name" value="NAD(P)-binding Rossmann-like Domain"/>
    <property type="match status" value="1"/>
</dbReference>
<dbReference type="Gene3D" id="3.30.360.10">
    <property type="entry name" value="Dihydrodipicolinate Reductase, domain 2"/>
    <property type="match status" value="1"/>
</dbReference>
<evidence type="ECO:0000256" key="6">
    <source>
        <dbReference type="PROSITE-ProRule" id="PRU10010"/>
    </source>
</evidence>
<dbReference type="GO" id="GO:0005737">
    <property type="term" value="C:cytoplasm"/>
    <property type="evidence" value="ECO:0007669"/>
    <property type="project" value="UniProtKB-SubCell"/>
</dbReference>
<dbReference type="PANTHER" id="PTHR32338">
    <property type="entry name" value="N-ACETYL-GAMMA-GLUTAMYL-PHOSPHATE REDUCTASE, CHLOROPLASTIC-RELATED-RELATED"/>
    <property type="match status" value="1"/>
</dbReference>
<dbReference type="InterPro" id="IPR023013">
    <property type="entry name" value="AGPR_AS"/>
</dbReference>
<dbReference type="AlphaFoldDB" id="A0A246B745"/>
<feature type="active site" evidence="5 6">
    <location>
        <position position="136"/>
    </location>
</feature>
<sequence length="324" mass="36413">MEKIKVGIVGGTGFTAGELIRILLYHPNVEISFVTSQSLQGEFVSDVHKDLFGETTLKFENLAQPADMIFLCLPHGESKNWLIENEKRIAPETKIIDLGNDFRVDEEWNDKKFIYGLSEFNKEKIAKASYIANPGCFATAIQLGILPILKQEKIEKIQCVGITGSTGAGKALHQSLNFNWRNDNISPYKTFTHQHIAEIEKSISLISETKTEINFIPWRGDFTRGIFVSLMMESNLSQAEIEEMYRYAYKYSKFVFVSASPIDLKQVVNTNKAVVYIEKVGKNLAVHVAIDNLLKGASGQAIQNMNLMFGFNEKSGLNLKPSVF</sequence>
<dbReference type="CDD" id="cd17895">
    <property type="entry name" value="AGPR_1_N"/>
    <property type="match status" value="1"/>
</dbReference>
<dbReference type="SMART" id="SM00859">
    <property type="entry name" value="Semialdhyde_dh"/>
    <property type="match status" value="1"/>
</dbReference>
<proteinExistence type="inferred from homology"/>
<evidence type="ECO:0000256" key="3">
    <source>
        <dbReference type="ARBA" id="ARBA00022857"/>
    </source>
</evidence>
<dbReference type="InterPro" id="IPR036291">
    <property type="entry name" value="NAD(P)-bd_dom_sf"/>
</dbReference>
<keyword evidence="2 5" id="KW-0028">Amino-acid biosynthesis</keyword>
<dbReference type="SUPFAM" id="SSF55347">
    <property type="entry name" value="Glyceraldehyde-3-phosphate dehydrogenase-like, C-terminal domain"/>
    <property type="match status" value="1"/>
</dbReference>
<dbReference type="InterPro" id="IPR000706">
    <property type="entry name" value="AGPR_type-1"/>
</dbReference>
<dbReference type="GO" id="GO:0051287">
    <property type="term" value="F:NAD binding"/>
    <property type="evidence" value="ECO:0007669"/>
    <property type="project" value="InterPro"/>
</dbReference>
<comment type="pathway">
    <text evidence="5">Amino-acid biosynthesis; L-arginine biosynthesis; N(2)-acetyl-L-ornithine from L-glutamate: step 3/4.</text>
</comment>
<keyword evidence="5" id="KW-0963">Cytoplasm</keyword>
<dbReference type="GO" id="GO:0070401">
    <property type="term" value="F:NADP+ binding"/>
    <property type="evidence" value="ECO:0007669"/>
    <property type="project" value="InterPro"/>
</dbReference>
<dbReference type="Pfam" id="PF01118">
    <property type="entry name" value="Semialdhyde_dh"/>
    <property type="match status" value="1"/>
</dbReference>
<dbReference type="SUPFAM" id="SSF51735">
    <property type="entry name" value="NAD(P)-binding Rossmann-fold domains"/>
    <property type="match status" value="1"/>
</dbReference>
<organism evidence="8 9">
    <name type="scientific">Kaistella haifensis DSM 19056</name>
    <dbReference type="NCBI Taxonomy" id="1450526"/>
    <lineage>
        <taxon>Bacteria</taxon>
        <taxon>Pseudomonadati</taxon>
        <taxon>Bacteroidota</taxon>
        <taxon>Flavobacteriia</taxon>
        <taxon>Flavobacteriales</taxon>
        <taxon>Weeksellaceae</taxon>
        <taxon>Chryseobacterium group</taxon>
        <taxon>Kaistella</taxon>
    </lineage>
</organism>
<name>A0A246B745_9FLAO</name>
<dbReference type="InterPro" id="IPR058924">
    <property type="entry name" value="AGPR_dimerisation_dom"/>
</dbReference>
<comment type="function">
    <text evidence="5">Catalyzes the NADPH-dependent reduction of N-acetyl-5-glutamyl phosphate to yield N-acetyl-L-glutamate 5-semialdehyde.</text>
</comment>
<comment type="caution">
    <text evidence="8">The sequence shown here is derived from an EMBL/GenBank/DDBJ whole genome shotgun (WGS) entry which is preliminary data.</text>
</comment>
<dbReference type="NCBIfam" id="TIGR01850">
    <property type="entry name" value="argC"/>
    <property type="match status" value="1"/>
</dbReference>
<dbReference type="EMBL" id="JASZ02000036">
    <property type="protein sequence ID" value="OWK97195.1"/>
    <property type="molecule type" value="Genomic_DNA"/>
</dbReference>
<reference evidence="8 9" key="2">
    <citation type="submission" date="2017-05" db="EMBL/GenBank/DDBJ databases">
        <title>Genome of Chryseobacterium haifense.</title>
        <authorList>
            <person name="Newman J.D."/>
        </authorList>
    </citation>
    <scope>NUCLEOTIDE SEQUENCE [LARGE SCALE GENOMIC DNA]</scope>
    <source>
        <strain evidence="8 9">DSM 19056</strain>
    </source>
</reference>
<feature type="domain" description="Semialdehyde dehydrogenase NAD-binding" evidence="7">
    <location>
        <begin position="5"/>
        <end position="128"/>
    </location>
</feature>
<keyword evidence="4 5" id="KW-0560">Oxidoreductase</keyword>
<reference evidence="8 9" key="1">
    <citation type="submission" date="2014-01" db="EMBL/GenBank/DDBJ databases">
        <authorList>
            <consortium name="Genome Consortium for Active Teaching"/>
            <person name="Sontag T.C."/>
            <person name="Newman J.D."/>
        </authorList>
    </citation>
    <scope>NUCLEOTIDE SEQUENCE [LARGE SCALE GENOMIC DNA]</scope>
    <source>
        <strain evidence="8 9">DSM 19056</strain>
    </source>
</reference>
<dbReference type="HAMAP" id="MF_00150">
    <property type="entry name" value="ArgC_type1"/>
    <property type="match status" value="1"/>
</dbReference>
<dbReference type="Proteomes" id="UP000197587">
    <property type="component" value="Unassembled WGS sequence"/>
</dbReference>
<protein>
    <recommendedName>
        <fullName evidence="5">N-acetyl-gamma-glutamyl-phosphate reductase</fullName>
        <shortName evidence="5">AGPR</shortName>
        <ecNumber evidence="5">1.2.1.38</ecNumber>
    </recommendedName>
    <alternativeName>
        <fullName evidence="5">N-acetyl-glutamate semialdehyde dehydrogenase</fullName>
        <shortName evidence="5">NAGSA dehydrogenase</shortName>
    </alternativeName>
</protein>
<dbReference type="InterPro" id="IPR050085">
    <property type="entry name" value="AGPR"/>
</dbReference>
<dbReference type="GO" id="GO:0003942">
    <property type="term" value="F:N-acetyl-gamma-glutamyl-phosphate reductase activity"/>
    <property type="evidence" value="ECO:0007669"/>
    <property type="project" value="UniProtKB-UniRule"/>
</dbReference>
<evidence type="ECO:0000313" key="8">
    <source>
        <dbReference type="EMBL" id="OWK97195.1"/>
    </source>
</evidence>
<dbReference type="GO" id="GO:0006526">
    <property type="term" value="P:L-arginine biosynthetic process"/>
    <property type="evidence" value="ECO:0007669"/>
    <property type="project" value="UniProtKB-UniRule"/>
</dbReference>
<evidence type="ECO:0000259" key="7">
    <source>
        <dbReference type="SMART" id="SM00859"/>
    </source>
</evidence>
<dbReference type="PANTHER" id="PTHR32338:SF10">
    <property type="entry name" value="N-ACETYL-GAMMA-GLUTAMYL-PHOSPHATE REDUCTASE, CHLOROPLASTIC-RELATED"/>
    <property type="match status" value="1"/>
</dbReference>
<evidence type="ECO:0000256" key="5">
    <source>
        <dbReference type="HAMAP-Rule" id="MF_00150"/>
    </source>
</evidence>
<comment type="similarity">
    <text evidence="5">Belongs to the NAGSA dehydrogenase family. Type 1 subfamily.</text>
</comment>
<comment type="subcellular location">
    <subcellularLocation>
        <location evidence="5">Cytoplasm</location>
    </subcellularLocation>
</comment>